<keyword evidence="6" id="KW-1185">Reference proteome</keyword>
<evidence type="ECO:0000256" key="1">
    <source>
        <dbReference type="ARBA" id="ARBA00001426"/>
    </source>
</evidence>
<dbReference type="AlphaFoldDB" id="A0A4R5AJ69"/>
<dbReference type="PANTHER" id="PTHR48080:SF4">
    <property type="entry name" value="GLUCARATE DEHYDRATASE"/>
    <property type="match status" value="1"/>
</dbReference>
<dbReference type="Gene3D" id="3.30.390.10">
    <property type="entry name" value="Enolase-like, N-terminal domain"/>
    <property type="match status" value="1"/>
</dbReference>
<dbReference type="SFLD" id="SFLDG00055">
    <property type="entry name" value="glucarate_dehydratase"/>
    <property type="match status" value="1"/>
</dbReference>
<evidence type="ECO:0000259" key="4">
    <source>
        <dbReference type="SMART" id="SM00922"/>
    </source>
</evidence>
<dbReference type="InterPro" id="IPR013342">
    <property type="entry name" value="Mandelate_racemase_C"/>
</dbReference>
<comment type="catalytic activity">
    <reaction evidence="1">
        <text>D-glucarate = 5-dehydro-4-deoxy-D-glucarate + H2O</text>
        <dbReference type="Rhea" id="RHEA:14573"/>
        <dbReference type="ChEBI" id="CHEBI:15377"/>
        <dbReference type="ChEBI" id="CHEBI:30612"/>
        <dbReference type="ChEBI" id="CHEBI:42819"/>
        <dbReference type="EC" id="4.2.1.40"/>
    </reaction>
</comment>
<evidence type="ECO:0000313" key="6">
    <source>
        <dbReference type="Proteomes" id="UP000295217"/>
    </source>
</evidence>
<name>A0A4R5AJ69_9ACTN</name>
<comment type="pathway">
    <text evidence="2">Carbohydrate acid metabolism; D-glucarate degradation; 2,5-dioxopentanoate from D-glucarate: step 1/2.</text>
</comment>
<dbReference type="InterPro" id="IPR029017">
    <property type="entry name" value="Enolase-like_N"/>
</dbReference>
<dbReference type="PANTHER" id="PTHR48080">
    <property type="entry name" value="D-GALACTONATE DEHYDRATASE-RELATED"/>
    <property type="match status" value="1"/>
</dbReference>
<dbReference type="SUPFAM" id="SSF51604">
    <property type="entry name" value="Enolase C-terminal domain-like"/>
    <property type="match status" value="1"/>
</dbReference>
<evidence type="ECO:0000256" key="3">
    <source>
        <dbReference type="ARBA" id="ARBA00011973"/>
    </source>
</evidence>
<protein>
    <recommendedName>
        <fullName evidence="3">glucarate dehydratase</fullName>
        <ecNumber evidence="3">4.2.1.40</ecNumber>
    </recommendedName>
</protein>
<dbReference type="InterPro" id="IPR029065">
    <property type="entry name" value="Enolase_C-like"/>
</dbReference>
<comment type="caution">
    <text evidence="5">The sequence shown here is derived from an EMBL/GenBank/DDBJ whole genome shotgun (WGS) entry which is preliminary data.</text>
</comment>
<accession>A0A4R5AJ69</accession>
<dbReference type="SFLD" id="SFLDS00001">
    <property type="entry name" value="Enolase"/>
    <property type="match status" value="1"/>
</dbReference>
<organism evidence="5 6">
    <name type="scientific">Jiangella aurantiaca</name>
    <dbReference type="NCBI Taxonomy" id="2530373"/>
    <lineage>
        <taxon>Bacteria</taxon>
        <taxon>Bacillati</taxon>
        <taxon>Actinomycetota</taxon>
        <taxon>Actinomycetes</taxon>
        <taxon>Jiangellales</taxon>
        <taxon>Jiangellaceae</taxon>
        <taxon>Jiangella</taxon>
    </lineage>
</organism>
<proteinExistence type="predicted"/>
<dbReference type="GO" id="GO:0008872">
    <property type="term" value="F:glucarate dehydratase activity"/>
    <property type="evidence" value="ECO:0007669"/>
    <property type="project" value="UniProtKB-EC"/>
</dbReference>
<dbReference type="RefSeq" id="WP_132101400.1">
    <property type="nucleotide sequence ID" value="NZ_SMLB01000002.1"/>
</dbReference>
<gene>
    <name evidence="5" type="ORF">E1262_02170</name>
</gene>
<dbReference type="InterPro" id="IPR034593">
    <property type="entry name" value="DgoD-like"/>
</dbReference>
<dbReference type="EMBL" id="SMLB01000002">
    <property type="protein sequence ID" value="TDD72683.1"/>
    <property type="molecule type" value="Genomic_DNA"/>
</dbReference>
<feature type="domain" description="Mandelate racemase/muconate lactonizing enzyme C-terminal" evidence="4">
    <location>
        <begin position="182"/>
        <end position="276"/>
    </location>
</feature>
<dbReference type="Gene3D" id="3.20.20.120">
    <property type="entry name" value="Enolase-like C-terminal domain"/>
    <property type="match status" value="1"/>
</dbReference>
<evidence type="ECO:0000313" key="5">
    <source>
        <dbReference type="EMBL" id="TDD72683.1"/>
    </source>
</evidence>
<sequence length="433" mass="46472">MVAHPWKARVINTSGTEIADVVVTPVAFREPPLLNVAGVHQPWALRAIVEVRTTSGLTGLGETYGDAPHVALVRRAAATLTGLDAFDLHGLNARIAHAVDGVDLADRHGLTGRSTPSKTLLRVLAAFETACLDLQGQAVDRPVVDLLGGRARDAVPFSAYLFYKWASHPGGEPDEWGAALDPDAIVTQARRMIDQYGFRSIKLKGGVRPPAEEVDAIRALRVAFPEHGLRLDPNCAWAPDTAVGVATELADVLEYLEDPTSSIAGMAEVASRAPIPLATNMCVVALDDVRPAFTADAVQVVLADHHYWGGLRRSLDLAAVCAAWGVGVSMHSNSHLGISLAAMTHLAAAAPQLTYAADTHTPWRGDADVVQDPLSIVDGAVEVPHRPGLGVTLDRDALARMRDDYVRCGITERDDTGYLRTIDPAWEPRQPRW</sequence>
<dbReference type="EC" id="4.2.1.40" evidence="3"/>
<evidence type="ECO:0000256" key="2">
    <source>
        <dbReference type="ARBA" id="ARBA00005183"/>
    </source>
</evidence>
<dbReference type="OrthoDB" id="193563at2"/>
<dbReference type="Pfam" id="PF13378">
    <property type="entry name" value="MR_MLE_C"/>
    <property type="match status" value="1"/>
</dbReference>
<dbReference type="SMART" id="SM00922">
    <property type="entry name" value="MR_MLE"/>
    <property type="match status" value="1"/>
</dbReference>
<dbReference type="SUPFAM" id="SSF54826">
    <property type="entry name" value="Enolase N-terminal domain-like"/>
    <property type="match status" value="1"/>
</dbReference>
<reference evidence="5 6" key="1">
    <citation type="submission" date="2019-02" db="EMBL/GenBank/DDBJ databases">
        <title>Draft genome sequences of novel Actinobacteria.</title>
        <authorList>
            <person name="Sahin N."/>
            <person name="Ay H."/>
            <person name="Saygin H."/>
        </authorList>
    </citation>
    <scope>NUCLEOTIDE SEQUENCE [LARGE SCALE GENOMIC DNA]</scope>
    <source>
        <strain evidence="5 6">8K307</strain>
    </source>
</reference>
<dbReference type="InterPro" id="IPR036849">
    <property type="entry name" value="Enolase-like_C_sf"/>
</dbReference>
<dbReference type="InterPro" id="IPR013341">
    <property type="entry name" value="Mandelate_racemase_N_dom"/>
</dbReference>
<dbReference type="Pfam" id="PF02746">
    <property type="entry name" value="MR_MLE_N"/>
    <property type="match status" value="1"/>
</dbReference>
<dbReference type="Proteomes" id="UP000295217">
    <property type="component" value="Unassembled WGS sequence"/>
</dbReference>